<proteinExistence type="inferred from homology"/>
<organism evidence="4">
    <name type="scientific">mine drainage metagenome</name>
    <dbReference type="NCBI Taxonomy" id="410659"/>
    <lineage>
        <taxon>unclassified sequences</taxon>
        <taxon>metagenomes</taxon>
        <taxon>ecological metagenomes</taxon>
    </lineage>
</organism>
<evidence type="ECO:0000256" key="1">
    <source>
        <dbReference type="ARBA" id="ARBA00010835"/>
    </source>
</evidence>
<dbReference type="EC" id="3.1.1.29" evidence="4"/>
<gene>
    <name evidence="4" type="primary">arfB_9</name>
    <name evidence="4" type="ORF">GALL_379400</name>
</gene>
<dbReference type="AlphaFoldDB" id="A0A1J5Q9H3"/>
<dbReference type="PANTHER" id="PTHR47814:SF1">
    <property type="entry name" value="PEPTIDYL-TRNA HYDROLASE ARFB"/>
    <property type="match status" value="1"/>
</dbReference>
<dbReference type="InterPro" id="IPR045853">
    <property type="entry name" value="Pep_chain_release_fac_I_sf"/>
</dbReference>
<evidence type="ECO:0000259" key="3">
    <source>
        <dbReference type="PROSITE" id="PS00745"/>
    </source>
</evidence>
<comment type="similarity">
    <text evidence="1">Belongs to the prokaryotic/mitochondrial release factor family.</text>
</comment>
<protein>
    <submittedName>
        <fullName evidence="4">Peptidyl-tRNA hydrolase ArfB</fullName>
        <ecNumber evidence="4">3.1.1.29</ecNumber>
    </submittedName>
</protein>
<dbReference type="NCBIfam" id="NF006718">
    <property type="entry name" value="PRK09256.1"/>
    <property type="match status" value="1"/>
</dbReference>
<dbReference type="InterPro" id="IPR000352">
    <property type="entry name" value="Pep_chain_release_fac_I"/>
</dbReference>
<evidence type="ECO:0000313" key="4">
    <source>
        <dbReference type="EMBL" id="OIQ80310.1"/>
    </source>
</evidence>
<name>A0A1J5Q9H3_9ZZZZ</name>
<dbReference type="PROSITE" id="PS00745">
    <property type="entry name" value="RF_PROK_I"/>
    <property type="match status" value="1"/>
</dbReference>
<feature type="region of interest" description="Disordered" evidence="2">
    <location>
        <begin position="150"/>
        <end position="189"/>
    </location>
</feature>
<dbReference type="Gene3D" id="3.30.160.20">
    <property type="match status" value="1"/>
</dbReference>
<evidence type="ECO:0000256" key="2">
    <source>
        <dbReference type="SAM" id="MobiDB-lite"/>
    </source>
</evidence>
<sequence length="189" mass="20338">MPRTVKRLAGSAPTVRRRGVLPGRLVNLTAGVKPRSKGEGARTAVAAYDGAAMPASYTIAPEEVEFKAIRSQGPGGQNVNKLASAVQLRFDVAASSLPPAVKARLLARPDHRISEDGVVVIKAQAHRSQELNRKDAMQRLQQLVDAVAHAPKARRPTKPTHASRLRRLAGKAERAQVKAGRGKLDRSAW</sequence>
<keyword evidence="4" id="KW-0378">Hydrolase</keyword>
<dbReference type="Pfam" id="PF00472">
    <property type="entry name" value="RF-1"/>
    <property type="match status" value="1"/>
</dbReference>
<dbReference type="PANTHER" id="PTHR47814">
    <property type="entry name" value="PEPTIDYL-TRNA HYDROLASE ARFB"/>
    <property type="match status" value="1"/>
</dbReference>
<reference evidence="4" key="1">
    <citation type="submission" date="2016-10" db="EMBL/GenBank/DDBJ databases">
        <title>Sequence of Gallionella enrichment culture.</title>
        <authorList>
            <person name="Poehlein A."/>
            <person name="Muehling M."/>
            <person name="Daniel R."/>
        </authorList>
    </citation>
    <scope>NUCLEOTIDE SEQUENCE</scope>
</reference>
<feature type="compositionally biased region" description="Basic residues" evidence="2">
    <location>
        <begin position="151"/>
        <end position="169"/>
    </location>
</feature>
<dbReference type="GO" id="GO:0043022">
    <property type="term" value="F:ribosome binding"/>
    <property type="evidence" value="ECO:0007669"/>
    <property type="project" value="TreeGrafter"/>
</dbReference>
<feature type="compositionally biased region" description="Basic and acidic residues" evidence="2">
    <location>
        <begin position="170"/>
        <end position="189"/>
    </location>
</feature>
<dbReference type="GO" id="GO:0003747">
    <property type="term" value="F:translation release factor activity"/>
    <property type="evidence" value="ECO:0007669"/>
    <property type="project" value="InterPro"/>
</dbReference>
<comment type="caution">
    <text evidence="4">The sequence shown here is derived from an EMBL/GenBank/DDBJ whole genome shotgun (WGS) entry which is preliminary data.</text>
</comment>
<dbReference type="SUPFAM" id="SSF75620">
    <property type="entry name" value="Release factor"/>
    <property type="match status" value="1"/>
</dbReference>
<dbReference type="GO" id="GO:0072344">
    <property type="term" value="P:rescue of stalled ribosome"/>
    <property type="evidence" value="ECO:0007669"/>
    <property type="project" value="TreeGrafter"/>
</dbReference>
<accession>A0A1J5Q9H3</accession>
<dbReference type="EMBL" id="MLJW01001079">
    <property type="protein sequence ID" value="OIQ80310.1"/>
    <property type="molecule type" value="Genomic_DNA"/>
</dbReference>
<dbReference type="GO" id="GO:0004045">
    <property type="term" value="F:peptidyl-tRNA hydrolase activity"/>
    <property type="evidence" value="ECO:0007669"/>
    <property type="project" value="UniProtKB-EC"/>
</dbReference>
<feature type="domain" description="Prokaryotic-type class I peptide chain release factors" evidence="3">
    <location>
        <begin position="70"/>
        <end position="86"/>
    </location>
</feature>